<dbReference type="STRING" id="3750.A0A498HDE2"/>
<gene>
    <name evidence="9" type="ORF">DVH24_028441</name>
</gene>
<dbReference type="Pfam" id="PF00249">
    <property type="entry name" value="Myb_DNA-binding"/>
    <property type="match status" value="1"/>
</dbReference>
<dbReference type="GO" id="GO:0003677">
    <property type="term" value="F:DNA binding"/>
    <property type="evidence" value="ECO:0007669"/>
    <property type="project" value="UniProtKB-KW"/>
</dbReference>
<evidence type="ECO:0000256" key="5">
    <source>
        <dbReference type="ARBA" id="ARBA00023242"/>
    </source>
</evidence>
<feature type="domain" description="HTH myb-type" evidence="8">
    <location>
        <begin position="173"/>
        <end position="227"/>
    </location>
</feature>
<dbReference type="GO" id="GO:0005634">
    <property type="term" value="C:nucleus"/>
    <property type="evidence" value="ECO:0007669"/>
    <property type="project" value="UniProtKB-SubCell"/>
</dbReference>
<organism evidence="9 10">
    <name type="scientific">Malus domestica</name>
    <name type="common">Apple</name>
    <name type="synonym">Pyrus malus</name>
    <dbReference type="NCBI Taxonomy" id="3750"/>
    <lineage>
        <taxon>Eukaryota</taxon>
        <taxon>Viridiplantae</taxon>
        <taxon>Streptophyta</taxon>
        <taxon>Embryophyta</taxon>
        <taxon>Tracheophyta</taxon>
        <taxon>Spermatophyta</taxon>
        <taxon>Magnoliopsida</taxon>
        <taxon>eudicotyledons</taxon>
        <taxon>Gunneridae</taxon>
        <taxon>Pentapetalae</taxon>
        <taxon>rosids</taxon>
        <taxon>fabids</taxon>
        <taxon>Rosales</taxon>
        <taxon>Rosaceae</taxon>
        <taxon>Amygdaloideae</taxon>
        <taxon>Maleae</taxon>
        <taxon>Malus</taxon>
    </lineage>
</organism>
<dbReference type="PANTHER" id="PTHR31003">
    <property type="entry name" value="MYB FAMILY TRANSCRIPTION FACTOR"/>
    <property type="match status" value="1"/>
</dbReference>
<feature type="compositionally biased region" description="Low complexity" evidence="7">
    <location>
        <begin position="149"/>
        <end position="158"/>
    </location>
</feature>
<feature type="region of interest" description="Disordered" evidence="7">
    <location>
        <begin position="71"/>
        <end position="101"/>
    </location>
</feature>
<evidence type="ECO:0000256" key="2">
    <source>
        <dbReference type="ARBA" id="ARBA00023015"/>
    </source>
</evidence>
<evidence type="ECO:0000313" key="9">
    <source>
        <dbReference type="EMBL" id="RXH68294.1"/>
    </source>
</evidence>
<comment type="subcellular location">
    <subcellularLocation>
        <location evidence="1">Nucleus</location>
    </subcellularLocation>
</comment>
<reference evidence="9 10" key="1">
    <citation type="submission" date="2018-10" db="EMBL/GenBank/DDBJ databases">
        <title>A high-quality apple genome assembly.</title>
        <authorList>
            <person name="Hu J."/>
        </authorList>
    </citation>
    <scope>NUCLEOTIDE SEQUENCE [LARGE SCALE GENOMIC DNA]</scope>
    <source>
        <strain evidence="10">cv. HFTH1</strain>
        <tissue evidence="9">Young leaf</tissue>
    </source>
</reference>
<keyword evidence="4" id="KW-0804">Transcription</keyword>
<dbReference type="Gene3D" id="1.10.10.60">
    <property type="entry name" value="Homeodomain-like"/>
    <property type="match status" value="1"/>
</dbReference>
<dbReference type="AlphaFoldDB" id="A0A498HDE2"/>
<feature type="coiled-coil region" evidence="6">
    <location>
        <begin position="18"/>
        <end position="48"/>
    </location>
</feature>
<evidence type="ECO:0000256" key="6">
    <source>
        <dbReference type="SAM" id="Coils"/>
    </source>
</evidence>
<keyword evidence="2" id="KW-0805">Transcription regulation</keyword>
<dbReference type="SUPFAM" id="SSF46689">
    <property type="entry name" value="Homeodomain-like"/>
    <property type="match status" value="1"/>
</dbReference>
<evidence type="ECO:0000256" key="7">
    <source>
        <dbReference type="SAM" id="MobiDB-lite"/>
    </source>
</evidence>
<keyword evidence="3" id="KW-0238">DNA-binding</keyword>
<evidence type="ECO:0000259" key="8">
    <source>
        <dbReference type="PROSITE" id="PS51294"/>
    </source>
</evidence>
<keyword evidence="10" id="KW-1185">Reference proteome</keyword>
<feature type="region of interest" description="Disordered" evidence="7">
    <location>
        <begin position="146"/>
        <end position="173"/>
    </location>
</feature>
<dbReference type="EMBL" id="RDQH01000343">
    <property type="protein sequence ID" value="RXH68294.1"/>
    <property type="molecule type" value="Genomic_DNA"/>
</dbReference>
<evidence type="ECO:0000256" key="1">
    <source>
        <dbReference type="ARBA" id="ARBA00004123"/>
    </source>
</evidence>
<dbReference type="InterPro" id="IPR009057">
    <property type="entry name" value="Homeodomain-like_sf"/>
</dbReference>
<evidence type="ECO:0000313" key="10">
    <source>
        <dbReference type="Proteomes" id="UP000290289"/>
    </source>
</evidence>
<dbReference type="PANTHER" id="PTHR31003:SF28">
    <property type="entry name" value="HTH MYB-TYPE DOMAIN-CONTAINING PROTEIN"/>
    <property type="match status" value="1"/>
</dbReference>
<keyword evidence="6" id="KW-0175">Coiled coil</keyword>
<proteinExistence type="predicted"/>
<dbReference type="InterPro" id="IPR017930">
    <property type="entry name" value="Myb_dom"/>
</dbReference>
<comment type="caution">
    <text evidence="9">The sequence shown here is derived from an EMBL/GenBank/DDBJ whole genome shotgun (WGS) entry which is preliminary data.</text>
</comment>
<dbReference type="PROSITE" id="PS51294">
    <property type="entry name" value="HTH_MYB"/>
    <property type="match status" value="1"/>
</dbReference>
<dbReference type="Proteomes" id="UP000290289">
    <property type="component" value="Chromosome 17"/>
</dbReference>
<name>A0A498HDE2_MALDO</name>
<dbReference type="GO" id="GO:0003700">
    <property type="term" value="F:DNA-binding transcription factor activity"/>
    <property type="evidence" value="ECO:0007669"/>
    <property type="project" value="InterPro"/>
</dbReference>
<dbReference type="InterPro" id="IPR006447">
    <property type="entry name" value="Myb_dom_plants"/>
</dbReference>
<accession>A0A498HDE2</accession>
<dbReference type="InterPro" id="IPR058673">
    <property type="entry name" value="HHO5-like_N"/>
</dbReference>
<dbReference type="InterPro" id="IPR001005">
    <property type="entry name" value="SANT/Myb"/>
</dbReference>
<dbReference type="NCBIfam" id="TIGR01557">
    <property type="entry name" value="myb_SHAQKYF"/>
    <property type="match status" value="1"/>
</dbReference>
<sequence length="227" mass="25564">MASSNRLELTLSLKLANIENVSQKLSVLNEHLQKHQEELRKLEAFRTEMPHSVLLLSDAVQVLKNEISELSDHQSERRSAFRKYKSSSPPFNPKPYGIDTTDHKQVMTSQCSQSSSRMGMMVNKEPTSPTPFPCDLNMAADDFELESKPQAQPESQPQPQLPQPLPLPNLKNKRRSWSPELHARFLKAMSLLGGPQEATPKQIQAVMQVDGLTHDQVKSHLQVGLKP</sequence>
<evidence type="ECO:0000256" key="3">
    <source>
        <dbReference type="ARBA" id="ARBA00023125"/>
    </source>
</evidence>
<dbReference type="InterPro" id="IPR044787">
    <property type="entry name" value="HHO5-like"/>
</dbReference>
<dbReference type="Pfam" id="PF26575">
    <property type="entry name" value="HHO5_N"/>
    <property type="match status" value="1"/>
</dbReference>
<evidence type="ECO:0000256" key="4">
    <source>
        <dbReference type="ARBA" id="ARBA00023163"/>
    </source>
</evidence>
<protein>
    <recommendedName>
        <fullName evidence="8">HTH myb-type domain-containing protein</fullName>
    </recommendedName>
</protein>
<keyword evidence="5" id="KW-0539">Nucleus</keyword>